<evidence type="ECO:0000313" key="8">
    <source>
        <dbReference type="EMBL" id="SDC31651.1"/>
    </source>
</evidence>
<feature type="transmembrane region" description="Helical" evidence="7">
    <location>
        <begin position="6"/>
        <end position="25"/>
    </location>
</feature>
<reference evidence="9" key="1">
    <citation type="submission" date="2016-10" db="EMBL/GenBank/DDBJ databases">
        <authorList>
            <person name="Varghese N."/>
            <person name="Submissions S."/>
        </authorList>
    </citation>
    <scope>NUCLEOTIDE SEQUENCE [LARGE SCALE GENOMIC DNA]</scope>
    <source>
        <strain evidence="9">DSM 8415</strain>
    </source>
</reference>
<keyword evidence="4 7" id="KW-0812">Transmembrane</keyword>
<sequence length="255" mass="27452">MFIFTYFGSLIVNFIDQLGGIVILASKALINVFKGSLRIKQTIDQFYTIGVTSSFIVILTSLFIGMVEALQIYHGFQKFGAENIIGYTVAVSLGRELSPVFTALMIVARNISAMSAEIGTMKITEQIDAMEVMAVDPINYIVTPRIVATVVMLPFLVALSNVVGNIGGYIVGVFILKVNSVSYIDNIKQYLDLSDLTYGFIKAAVFGLIISSIGCYMGLNTSKGAKGVGLSTTKAVVVSSVAILVADYILSAFLF</sequence>
<evidence type="ECO:0000256" key="3">
    <source>
        <dbReference type="ARBA" id="ARBA00022448"/>
    </source>
</evidence>
<dbReference type="NCBIfam" id="TIGR00056">
    <property type="entry name" value="MlaE family lipid ABC transporter permease subunit"/>
    <property type="match status" value="1"/>
</dbReference>
<feature type="transmembrane region" description="Helical" evidence="7">
    <location>
        <begin position="146"/>
        <end position="176"/>
    </location>
</feature>
<comment type="similarity">
    <text evidence="2 7">Belongs to the MlaE permease family.</text>
</comment>
<dbReference type="InterPro" id="IPR030802">
    <property type="entry name" value="Permease_MalE"/>
</dbReference>
<name>A0A1G6KLE5_9BACT</name>
<keyword evidence="6 7" id="KW-0472">Membrane</keyword>
<feature type="transmembrane region" description="Helical" evidence="7">
    <location>
        <begin position="196"/>
        <end position="219"/>
    </location>
</feature>
<protein>
    <submittedName>
        <fullName evidence="8">Phospholipid/cholesterol/gamma-HCH transport system permease protein</fullName>
    </submittedName>
</protein>
<evidence type="ECO:0000256" key="5">
    <source>
        <dbReference type="ARBA" id="ARBA00022989"/>
    </source>
</evidence>
<dbReference type="InterPro" id="IPR003453">
    <property type="entry name" value="ABC_MlaE_roteobac"/>
</dbReference>
<dbReference type="RefSeq" id="WP_092128085.1">
    <property type="nucleotide sequence ID" value="NZ_FMYU01000004.1"/>
</dbReference>
<comment type="subcellular location">
    <subcellularLocation>
        <location evidence="1">Membrane</location>
        <topology evidence="1">Multi-pass membrane protein</topology>
    </subcellularLocation>
</comment>
<dbReference type="PANTHER" id="PTHR30188">
    <property type="entry name" value="ABC TRANSPORTER PERMEASE PROTEIN-RELATED"/>
    <property type="match status" value="1"/>
</dbReference>
<dbReference type="Proteomes" id="UP000199411">
    <property type="component" value="Unassembled WGS sequence"/>
</dbReference>
<dbReference type="EMBL" id="FMYU01000004">
    <property type="protein sequence ID" value="SDC31651.1"/>
    <property type="molecule type" value="Genomic_DNA"/>
</dbReference>
<evidence type="ECO:0000256" key="7">
    <source>
        <dbReference type="RuleBase" id="RU362044"/>
    </source>
</evidence>
<dbReference type="OrthoDB" id="9805022at2"/>
<evidence type="ECO:0000256" key="2">
    <source>
        <dbReference type="ARBA" id="ARBA00007556"/>
    </source>
</evidence>
<dbReference type="Pfam" id="PF02405">
    <property type="entry name" value="MlaE"/>
    <property type="match status" value="1"/>
</dbReference>
<gene>
    <name evidence="8" type="ORF">SAMN05660835_00624</name>
</gene>
<evidence type="ECO:0000256" key="1">
    <source>
        <dbReference type="ARBA" id="ARBA00004141"/>
    </source>
</evidence>
<evidence type="ECO:0000256" key="4">
    <source>
        <dbReference type="ARBA" id="ARBA00022692"/>
    </source>
</evidence>
<accession>A0A1G6KLE5</accession>
<dbReference type="PANTHER" id="PTHR30188:SF4">
    <property type="entry name" value="PROTEIN TRIGALACTOSYLDIACYLGLYCEROL 1, CHLOROPLASTIC"/>
    <property type="match status" value="1"/>
</dbReference>
<feature type="transmembrane region" description="Helical" evidence="7">
    <location>
        <begin position="84"/>
        <end position="108"/>
    </location>
</feature>
<organism evidence="8 9">
    <name type="scientific">Desulfurella multipotens</name>
    <dbReference type="NCBI Taxonomy" id="79269"/>
    <lineage>
        <taxon>Bacteria</taxon>
        <taxon>Pseudomonadati</taxon>
        <taxon>Campylobacterota</taxon>
        <taxon>Desulfurellia</taxon>
        <taxon>Desulfurellales</taxon>
        <taxon>Desulfurellaceae</taxon>
        <taxon>Desulfurella</taxon>
    </lineage>
</organism>
<evidence type="ECO:0000256" key="6">
    <source>
        <dbReference type="ARBA" id="ARBA00023136"/>
    </source>
</evidence>
<dbReference type="GO" id="GO:0043190">
    <property type="term" value="C:ATP-binding cassette (ABC) transporter complex"/>
    <property type="evidence" value="ECO:0007669"/>
    <property type="project" value="InterPro"/>
</dbReference>
<feature type="transmembrane region" description="Helical" evidence="7">
    <location>
        <begin position="46"/>
        <end position="64"/>
    </location>
</feature>
<keyword evidence="9" id="KW-1185">Reference proteome</keyword>
<keyword evidence="3" id="KW-0813">Transport</keyword>
<proteinExistence type="inferred from homology"/>
<dbReference type="AlphaFoldDB" id="A0A1G6KLE5"/>
<feature type="transmembrane region" description="Helical" evidence="7">
    <location>
        <begin position="231"/>
        <end position="254"/>
    </location>
</feature>
<dbReference type="GO" id="GO:0005548">
    <property type="term" value="F:phospholipid transporter activity"/>
    <property type="evidence" value="ECO:0007669"/>
    <property type="project" value="TreeGrafter"/>
</dbReference>
<evidence type="ECO:0000313" key="9">
    <source>
        <dbReference type="Proteomes" id="UP000199411"/>
    </source>
</evidence>
<keyword evidence="5 7" id="KW-1133">Transmembrane helix</keyword>